<evidence type="ECO:0000313" key="1">
    <source>
        <dbReference type="EMBL" id="CAK9026871.1"/>
    </source>
</evidence>
<dbReference type="Proteomes" id="UP001642484">
    <property type="component" value="Unassembled WGS sequence"/>
</dbReference>
<proteinExistence type="predicted"/>
<keyword evidence="2" id="KW-1185">Reference proteome</keyword>
<accession>A0ABP0KJP2</accession>
<evidence type="ECO:0000313" key="2">
    <source>
        <dbReference type="Proteomes" id="UP001642484"/>
    </source>
</evidence>
<name>A0ABP0KJP2_9DINO</name>
<reference evidence="1 2" key="1">
    <citation type="submission" date="2024-02" db="EMBL/GenBank/DDBJ databases">
        <authorList>
            <person name="Chen Y."/>
            <person name="Shah S."/>
            <person name="Dougan E. K."/>
            <person name="Thang M."/>
            <person name="Chan C."/>
        </authorList>
    </citation>
    <scope>NUCLEOTIDE SEQUENCE [LARGE SCALE GENOMIC DNA]</scope>
</reference>
<comment type="caution">
    <text evidence="1">The sequence shown here is derived from an EMBL/GenBank/DDBJ whole genome shotgun (WGS) entry which is preliminary data.</text>
</comment>
<protein>
    <submittedName>
        <fullName evidence="1">Uncharacterized protein</fullName>
    </submittedName>
</protein>
<organism evidence="1 2">
    <name type="scientific">Durusdinium trenchii</name>
    <dbReference type="NCBI Taxonomy" id="1381693"/>
    <lineage>
        <taxon>Eukaryota</taxon>
        <taxon>Sar</taxon>
        <taxon>Alveolata</taxon>
        <taxon>Dinophyceae</taxon>
        <taxon>Suessiales</taxon>
        <taxon>Symbiodiniaceae</taxon>
        <taxon>Durusdinium</taxon>
    </lineage>
</organism>
<sequence length="110" mass="12873">MGFEDLGLSERPGQRQTCSAEVLSELQQQLHALSQGQMMDWEQKPGQKVRVPTWSRFHLNKVHERLYLDASERQDRKRALQESIQQAREFEVLDIFRSQHPWSVATAGRI</sequence>
<gene>
    <name evidence="1" type="ORF">CCMP2556_LOCUS16528</name>
</gene>
<dbReference type="EMBL" id="CAXAMN010008890">
    <property type="protein sequence ID" value="CAK9026871.1"/>
    <property type="molecule type" value="Genomic_DNA"/>
</dbReference>